<evidence type="ECO:0000256" key="1">
    <source>
        <dbReference type="ARBA" id="ARBA00022737"/>
    </source>
</evidence>
<dbReference type="InterPro" id="IPR051126">
    <property type="entry name" value="Thiosulfate_sulfurtransferase"/>
</dbReference>
<dbReference type="SUPFAM" id="SSF52821">
    <property type="entry name" value="Rhodanese/Cell cycle control phosphatase"/>
    <property type="match status" value="2"/>
</dbReference>
<dbReference type="SMART" id="SM00450">
    <property type="entry name" value="RHOD"/>
    <property type="match status" value="2"/>
</dbReference>
<protein>
    <submittedName>
        <fullName evidence="3">Sulfurtransferase</fullName>
    </submittedName>
</protein>
<proteinExistence type="predicted"/>
<dbReference type="EMBL" id="AP022853">
    <property type="protein sequence ID" value="BCB27374.1"/>
    <property type="molecule type" value="Genomic_DNA"/>
</dbReference>
<accession>A0A6F8VCH8</accession>
<evidence type="ECO:0000313" key="3">
    <source>
        <dbReference type="EMBL" id="BCB27374.1"/>
    </source>
</evidence>
<reference evidence="4" key="1">
    <citation type="submission" date="2020-03" db="EMBL/GenBank/DDBJ databases">
        <title>Complete genome sequence of sulfur-oxidizing bacterium skT11.</title>
        <authorList>
            <person name="Kanda M."/>
            <person name="Kojima H."/>
            <person name="Fukui M."/>
        </authorList>
    </citation>
    <scope>NUCLEOTIDE SEQUENCE [LARGE SCALE GENOMIC DNA]</scope>
    <source>
        <strain evidence="4">skT11</strain>
    </source>
</reference>
<dbReference type="Pfam" id="PF00581">
    <property type="entry name" value="Rhodanese"/>
    <property type="match status" value="2"/>
</dbReference>
<keyword evidence="4" id="KW-1185">Reference proteome</keyword>
<dbReference type="AlphaFoldDB" id="A0A6F8VCH8"/>
<evidence type="ECO:0000313" key="4">
    <source>
        <dbReference type="Proteomes" id="UP000502260"/>
    </source>
</evidence>
<evidence type="ECO:0000259" key="2">
    <source>
        <dbReference type="PROSITE" id="PS50206"/>
    </source>
</evidence>
<organism evidence="3 4">
    <name type="scientific">Sulfurimicrobium lacus</name>
    <dbReference type="NCBI Taxonomy" id="2715678"/>
    <lineage>
        <taxon>Bacteria</taxon>
        <taxon>Pseudomonadati</taxon>
        <taxon>Pseudomonadota</taxon>
        <taxon>Betaproteobacteria</taxon>
        <taxon>Nitrosomonadales</taxon>
        <taxon>Sulfuricellaceae</taxon>
        <taxon>Sulfurimicrobium</taxon>
    </lineage>
</organism>
<dbReference type="PANTHER" id="PTHR43855:SF1">
    <property type="entry name" value="THIOSULFATE SULFURTRANSFERASE"/>
    <property type="match status" value="1"/>
</dbReference>
<feature type="domain" description="Rhodanese" evidence="2">
    <location>
        <begin position="230"/>
        <end position="341"/>
    </location>
</feature>
<name>A0A6F8VCH8_9PROT</name>
<dbReference type="GO" id="GO:0004792">
    <property type="term" value="F:thiosulfate-cyanide sulfurtransferase activity"/>
    <property type="evidence" value="ECO:0007669"/>
    <property type="project" value="InterPro"/>
</dbReference>
<sequence length="353" mass="40144">MVIRIARTLNVWRMRQTVRRAAPPDFFVFLYLKWGIYEMANNNLNNVMRRFWMAALLSLWAFAATAGDKPDFMVDADWLAKNLKDPKLVVLEIRYYPHRYFTVGHIPGAVQVQRFKDLGDNHAIPSMRFPSREAFEHTLRSWGVNNDSTIVLYDDSVTAMTSRVYFLLDLYGYDMKHVKILNGGTVEWSAFNDMVKEEPKHKPGSVKLKPAKPGVVVEWTDVYSDVVARRDPNIVLLDARPADMYTGKVVQHSVRGGHIPGAINVVSLDGADGQSQTWKSLDDIAAMYKAIPKDKTVYAYCHDGFRSSLAWLQLKTLGYKDVRIYNGGWGDWGNNLALPVSEGEQPYDEAFAL</sequence>
<dbReference type="PANTHER" id="PTHR43855">
    <property type="entry name" value="THIOSULFATE SULFURTRANSFERASE"/>
    <property type="match status" value="1"/>
</dbReference>
<feature type="domain" description="Rhodanese" evidence="2">
    <location>
        <begin position="84"/>
        <end position="197"/>
    </location>
</feature>
<dbReference type="PROSITE" id="PS50206">
    <property type="entry name" value="RHODANESE_3"/>
    <property type="match status" value="2"/>
</dbReference>
<dbReference type="KEGG" id="slac:SKTS_22600"/>
<keyword evidence="1" id="KW-0677">Repeat</keyword>
<dbReference type="Gene3D" id="3.40.250.10">
    <property type="entry name" value="Rhodanese-like domain"/>
    <property type="match status" value="2"/>
</dbReference>
<dbReference type="Proteomes" id="UP000502260">
    <property type="component" value="Chromosome"/>
</dbReference>
<dbReference type="InterPro" id="IPR001763">
    <property type="entry name" value="Rhodanese-like_dom"/>
</dbReference>
<dbReference type="CDD" id="cd01449">
    <property type="entry name" value="TST_Repeat_2"/>
    <property type="match status" value="1"/>
</dbReference>
<dbReference type="InterPro" id="IPR001307">
    <property type="entry name" value="Thiosulphate_STrfase_CS"/>
</dbReference>
<dbReference type="CDD" id="cd01448">
    <property type="entry name" value="TST_Repeat_1"/>
    <property type="match status" value="1"/>
</dbReference>
<dbReference type="InterPro" id="IPR036873">
    <property type="entry name" value="Rhodanese-like_dom_sf"/>
</dbReference>
<keyword evidence="3" id="KW-0808">Transferase</keyword>
<dbReference type="PROSITE" id="PS00380">
    <property type="entry name" value="RHODANESE_1"/>
    <property type="match status" value="1"/>
</dbReference>
<gene>
    <name evidence="3" type="ORF">SKTS_22600</name>
</gene>